<name>A0A0F8XB70_9ZZZZ</name>
<evidence type="ECO:0000313" key="2">
    <source>
        <dbReference type="EMBL" id="KKK58225.1"/>
    </source>
</evidence>
<dbReference type="AlphaFoldDB" id="A0A0F8XB70"/>
<evidence type="ECO:0000256" key="1">
    <source>
        <dbReference type="SAM" id="MobiDB-lite"/>
    </source>
</evidence>
<comment type="caution">
    <text evidence="2">The sequence shown here is derived from an EMBL/GenBank/DDBJ whole genome shotgun (WGS) entry which is preliminary data.</text>
</comment>
<sequence length="102" mass="11640">MHEFTFESLQKRVLCAISDRTIDPEARFMWDALTIITTVSGYTHLIPEEVFGHLKTGTEPEQPTTAQMVGEIRQLEKELEAKNEDPLGPDDIATSDYFGRRQ</sequence>
<dbReference type="EMBL" id="LAZR01064088">
    <property type="protein sequence ID" value="KKK58225.1"/>
    <property type="molecule type" value="Genomic_DNA"/>
</dbReference>
<proteinExistence type="predicted"/>
<organism evidence="2">
    <name type="scientific">marine sediment metagenome</name>
    <dbReference type="NCBI Taxonomy" id="412755"/>
    <lineage>
        <taxon>unclassified sequences</taxon>
        <taxon>metagenomes</taxon>
        <taxon>ecological metagenomes</taxon>
    </lineage>
</organism>
<gene>
    <name evidence="2" type="ORF">LCGC14_3046570</name>
</gene>
<protein>
    <submittedName>
        <fullName evidence="2">Uncharacterized protein</fullName>
    </submittedName>
</protein>
<accession>A0A0F8XB70</accession>
<reference evidence="2" key="1">
    <citation type="journal article" date="2015" name="Nature">
        <title>Complex archaea that bridge the gap between prokaryotes and eukaryotes.</title>
        <authorList>
            <person name="Spang A."/>
            <person name="Saw J.H."/>
            <person name="Jorgensen S.L."/>
            <person name="Zaremba-Niedzwiedzka K."/>
            <person name="Martijn J."/>
            <person name="Lind A.E."/>
            <person name="van Eijk R."/>
            <person name="Schleper C."/>
            <person name="Guy L."/>
            <person name="Ettema T.J."/>
        </authorList>
    </citation>
    <scope>NUCLEOTIDE SEQUENCE</scope>
</reference>
<feature type="region of interest" description="Disordered" evidence="1">
    <location>
        <begin position="77"/>
        <end position="102"/>
    </location>
</feature>